<proteinExistence type="predicted"/>
<protein>
    <submittedName>
        <fullName evidence="2">Lipid A 3-O-deacylase PagL</fullName>
    </submittedName>
</protein>
<feature type="signal peptide" evidence="1">
    <location>
        <begin position="1"/>
        <end position="22"/>
    </location>
</feature>
<sequence length="167" mass="17952">MKYVLALAAFAALAGHSAAASANELVIGLGRSDYSDNHAENRLFGTVEYHASPFATYRGFDFGLGGIGQWGSGGSYFLGGGLVVTRDLGDRWFVEFSEMPGFYHAGDNDHDLGHDLEFRSQLALGYHLNEDWSASAAVAHISNADLGDDNPGANFGFLRLHRNLGSH</sequence>
<dbReference type="Proteomes" id="UP000253345">
    <property type="component" value="Unassembled WGS sequence"/>
</dbReference>
<dbReference type="RefSeq" id="WP_114349558.1">
    <property type="nucleotide sequence ID" value="NZ_QPJL01000011.1"/>
</dbReference>
<evidence type="ECO:0000313" key="3">
    <source>
        <dbReference type="Proteomes" id="UP000253345"/>
    </source>
</evidence>
<dbReference type="AlphaFoldDB" id="A0A368YRN8"/>
<dbReference type="EMBL" id="QPJL01000011">
    <property type="protein sequence ID" value="RCW82880.1"/>
    <property type="molecule type" value="Genomic_DNA"/>
</dbReference>
<reference evidence="2 3" key="1">
    <citation type="submission" date="2018-07" db="EMBL/GenBank/DDBJ databases">
        <title>Genomic Encyclopedia of Type Strains, Phase III (KMG-III): the genomes of soil and plant-associated and newly described type strains.</title>
        <authorList>
            <person name="Whitman W."/>
        </authorList>
    </citation>
    <scope>NUCLEOTIDE SEQUENCE [LARGE SCALE GENOMIC DNA]</scope>
    <source>
        <strain evidence="2 3">CECT 8525</strain>
    </source>
</reference>
<feature type="chain" id="PRO_5016597105" evidence="1">
    <location>
        <begin position="23"/>
        <end position="167"/>
    </location>
</feature>
<dbReference type="Gene3D" id="2.40.160.20">
    <property type="match status" value="1"/>
</dbReference>
<dbReference type="InterPro" id="IPR018550">
    <property type="entry name" value="Lipid-A_deacylase-rel"/>
</dbReference>
<name>A0A368YRN8_9RHOB</name>
<organism evidence="2 3">
    <name type="scientific">Paracoccus lutimaris</name>
    <dbReference type="NCBI Taxonomy" id="1490030"/>
    <lineage>
        <taxon>Bacteria</taxon>
        <taxon>Pseudomonadati</taxon>
        <taxon>Pseudomonadota</taxon>
        <taxon>Alphaproteobacteria</taxon>
        <taxon>Rhodobacterales</taxon>
        <taxon>Paracoccaceae</taxon>
        <taxon>Paracoccus</taxon>
    </lineage>
</organism>
<accession>A0A368YRN8</accession>
<evidence type="ECO:0000256" key="1">
    <source>
        <dbReference type="SAM" id="SignalP"/>
    </source>
</evidence>
<gene>
    <name evidence="2" type="ORF">DFP89_11185</name>
</gene>
<dbReference type="Pfam" id="PF09411">
    <property type="entry name" value="PagL"/>
    <property type="match status" value="1"/>
</dbReference>
<dbReference type="OrthoDB" id="6199047at2"/>
<evidence type="ECO:0000313" key="2">
    <source>
        <dbReference type="EMBL" id="RCW82880.1"/>
    </source>
</evidence>
<keyword evidence="1" id="KW-0732">Signal</keyword>
<keyword evidence="3" id="KW-1185">Reference proteome</keyword>
<comment type="caution">
    <text evidence="2">The sequence shown here is derived from an EMBL/GenBank/DDBJ whole genome shotgun (WGS) entry which is preliminary data.</text>
</comment>